<accession>P73642</accession>
<keyword evidence="4" id="KW-1185">Reference proteome</keyword>
<gene>
    <name evidence="3" type="ordered locus">sll1763</name>
</gene>
<dbReference type="PIR" id="S77129">
    <property type="entry name" value="S77129"/>
</dbReference>
<evidence type="ECO:0000313" key="3">
    <source>
        <dbReference type="EMBL" id="BAA17687.1"/>
    </source>
</evidence>
<dbReference type="STRING" id="1148.gene:10498554"/>
<evidence type="ECO:0000313" key="4">
    <source>
        <dbReference type="Proteomes" id="UP000001425"/>
    </source>
</evidence>
<name>P73642_SYNY3</name>
<dbReference type="Proteomes" id="UP000001425">
    <property type="component" value="Chromosome"/>
</dbReference>
<feature type="compositionally biased region" description="Polar residues" evidence="1">
    <location>
        <begin position="48"/>
        <end position="69"/>
    </location>
</feature>
<protein>
    <submittedName>
        <fullName evidence="3">Sll1763 protein</fullName>
    </submittedName>
</protein>
<dbReference type="KEGG" id="syn:sll1763"/>
<organism evidence="3 4">
    <name type="scientific">Synechocystis sp. (strain ATCC 27184 / PCC 6803 / Kazusa)</name>
    <dbReference type="NCBI Taxonomy" id="1111708"/>
    <lineage>
        <taxon>Bacteria</taxon>
        <taxon>Bacillati</taxon>
        <taxon>Cyanobacteriota</taxon>
        <taxon>Cyanophyceae</taxon>
        <taxon>Synechococcales</taxon>
        <taxon>Merismopediaceae</taxon>
        <taxon>Synechocystis</taxon>
    </lineage>
</organism>
<dbReference type="InParanoid" id="P73642"/>
<dbReference type="NCBIfam" id="TIGR04260">
    <property type="entry name" value="Cyano_gly_rpt"/>
    <property type="match status" value="1"/>
</dbReference>
<reference evidence="3 4" key="1">
    <citation type="journal article" date="1995" name="DNA Res.">
        <title>Sequence analysis of the genome of the unicellular cyanobacterium Synechocystis sp. strain PCC6803. I. Sequence features in the 1 Mb region from map positions 64% to 92% of the genome.</title>
        <authorList>
            <person name="Kaneko T."/>
            <person name="Tanaka A."/>
            <person name="Sato S."/>
            <person name="Kotani H."/>
            <person name="Sazuka T."/>
            <person name="Miyajima N."/>
            <person name="Sugiura M."/>
            <person name="Tabata S."/>
        </authorList>
    </citation>
    <scope>NUCLEOTIDE SEQUENCE [LARGE SCALE GENOMIC DNA]</scope>
    <source>
        <strain evidence="4">ATCC 27184 / PCC 6803 / Kazusa</strain>
    </source>
</reference>
<dbReference type="eggNOG" id="ENOG5033J6Q">
    <property type="taxonomic scope" value="Bacteria"/>
</dbReference>
<sequence>MNSNQLSWTAFLVAIAGVTSASAQAATVDHHGPDQGTTIESRIARINSSLKNTADKANSPENASQSPETPMQVAIGWGNGRGGGTFVNLGRGGWGNGRGGGGFGNINPWRNGWGDRGGFYNRRWPDGGGFINRW</sequence>
<dbReference type="EnsemblBacteria" id="BAA17687">
    <property type="protein sequence ID" value="BAA17687"/>
    <property type="gene ID" value="BAA17687"/>
</dbReference>
<feature type="chain" id="PRO_5004161536" evidence="2">
    <location>
        <begin position="26"/>
        <end position="134"/>
    </location>
</feature>
<feature type="signal peptide" evidence="2">
    <location>
        <begin position="1"/>
        <end position="25"/>
    </location>
</feature>
<keyword evidence="2" id="KW-0732">Signal</keyword>
<dbReference type="InterPro" id="IPR026356">
    <property type="entry name" value="GrrA/OscA1_RiPP"/>
</dbReference>
<dbReference type="AlphaFoldDB" id="P73642"/>
<evidence type="ECO:0000256" key="2">
    <source>
        <dbReference type="SAM" id="SignalP"/>
    </source>
</evidence>
<dbReference type="IntAct" id="P73642">
    <property type="interactions" value="8"/>
</dbReference>
<dbReference type="EMBL" id="BA000022">
    <property type="protein sequence ID" value="BAA17687.1"/>
    <property type="molecule type" value="Genomic_DNA"/>
</dbReference>
<reference evidence="3 4" key="2">
    <citation type="journal article" date="1996" name="DNA Res.">
        <title>Sequence analysis of the genome of the unicellular cyanobacterium Synechocystis sp. strain PCC6803. II. Sequence determination of the entire genome and assignment of potential protein-coding regions.</title>
        <authorList>
            <person name="Kaneko T."/>
            <person name="Sato S."/>
            <person name="Kotani H."/>
            <person name="Tanaka A."/>
            <person name="Asamizu E."/>
            <person name="Nakamura Y."/>
            <person name="Miyajima N."/>
            <person name="Hirosawa M."/>
            <person name="Sugiura M."/>
            <person name="Sasamoto S."/>
            <person name="Kimura T."/>
            <person name="Hosouchi T."/>
            <person name="Matsuno A."/>
            <person name="Muraki A."/>
            <person name="Nakazaki N."/>
            <person name="Naruo K."/>
            <person name="Okumura S."/>
            <person name="Shimpo S."/>
            <person name="Takeuchi C."/>
            <person name="Wada T."/>
            <person name="Watanabe A."/>
            <person name="Yamada M."/>
            <person name="Yasuda M."/>
            <person name="Tabata S."/>
        </authorList>
    </citation>
    <scope>NUCLEOTIDE SEQUENCE [LARGE SCALE GENOMIC DNA]</scope>
    <source>
        <strain evidence="4">ATCC 27184 / PCC 6803 / Kazusa</strain>
    </source>
</reference>
<evidence type="ECO:0000256" key="1">
    <source>
        <dbReference type="SAM" id="MobiDB-lite"/>
    </source>
</evidence>
<proteinExistence type="predicted"/>
<dbReference type="PaxDb" id="1148-1652768"/>
<feature type="region of interest" description="Disordered" evidence="1">
    <location>
        <begin position="48"/>
        <end position="71"/>
    </location>
</feature>